<evidence type="ECO:0000313" key="2">
    <source>
        <dbReference type="EMBL" id="KEI66198.1"/>
    </source>
</evidence>
<dbReference type="STRING" id="388467.A19Y_1092"/>
<keyword evidence="3" id="KW-1185">Reference proteome</keyword>
<organism evidence="2 3">
    <name type="scientific">Planktothrix agardhii (strain NIVA-CYA 126/8)</name>
    <dbReference type="NCBI Taxonomy" id="388467"/>
    <lineage>
        <taxon>Bacteria</taxon>
        <taxon>Bacillati</taxon>
        <taxon>Cyanobacteriota</taxon>
        <taxon>Cyanophyceae</taxon>
        <taxon>Oscillatoriophycideae</taxon>
        <taxon>Oscillatoriales</taxon>
        <taxon>Microcoleaceae</taxon>
        <taxon>Planktothrix</taxon>
    </lineage>
</organism>
<dbReference type="eggNOG" id="COG4634">
    <property type="taxonomic scope" value="Bacteria"/>
</dbReference>
<accession>A0A073CEU6</accession>
<dbReference type="PATRIC" id="fig|388467.6.peg.1037"/>
<dbReference type="RefSeq" id="WP_042152635.1">
    <property type="nucleotide sequence ID" value="NZ_CM002803.1"/>
</dbReference>
<evidence type="ECO:0000259" key="1">
    <source>
        <dbReference type="Pfam" id="PF18480"/>
    </source>
</evidence>
<sequence>MSEQIRFHLDEHIDSNIARGLRRYGINVTTTVDAGLRTKSDESHLEFIREQQRVMVTHDDDFLIMASDITDYPGIVYCPPNSRSVGEIIRSLILIYEVYAPEEMIGRIEYI</sequence>
<reference evidence="2 3" key="1">
    <citation type="journal article" date="2014" name="Appl. Environ. Microbiol.">
        <title>Elucidation of insertion elements encoded on plasmids and in vitro construction of shuttle vectors from the toxic cyanobacterium Planktothrix.</title>
        <authorList>
            <person name="Christiansen G."/>
            <person name="Goesmann A."/>
            <person name="Kurmayer R."/>
        </authorList>
    </citation>
    <scope>NUCLEOTIDE SEQUENCE [LARGE SCALE GENOMIC DNA]</scope>
    <source>
        <strain evidence="2 3">NIVA-CYA 126/8</strain>
    </source>
</reference>
<name>A0A073CEU6_PLAA1</name>
<dbReference type="Pfam" id="PF18480">
    <property type="entry name" value="DUF5615"/>
    <property type="match status" value="1"/>
</dbReference>
<proteinExistence type="predicted"/>
<dbReference type="EMBL" id="CM002803">
    <property type="protein sequence ID" value="KEI66198.1"/>
    <property type="molecule type" value="Genomic_DNA"/>
</dbReference>
<feature type="domain" description="DUF5615" evidence="1">
    <location>
        <begin position="6"/>
        <end position="96"/>
    </location>
</feature>
<gene>
    <name evidence="2" type="ORF">A19Y_1092</name>
</gene>
<dbReference type="AlphaFoldDB" id="A0A073CEU6"/>
<dbReference type="InterPro" id="IPR041049">
    <property type="entry name" value="DUF5615"/>
</dbReference>
<evidence type="ECO:0000313" key="3">
    <source>
        <dbReference type="Proteomes" id="UP000027395"/>
    </source>
</evidence>
<dbReference type="Proteomes" id="UP000027395">
    <property type="component" value="Chromosome"/>
</dbReference>
<dbReference type="HOGENOM" id="CLU_159245_1_1_3"/>
<protein>
    <recommendedName>
        <fullName evidence="1">DUF5615 domain-containing protein</fullName>
    </recommendedName>
</protein>